<dbReference type="EMBL" id="SRYA01000107">
    <property type="protein sequence ID" value="TGY88014.1"/>
    <property type="molecule type" value="Genomic_DNA"/>
</dbReference>
<sequence length="149" mass="17147">MDMELSGKEKDILKTLLKCYKDFGSLKDSGALRKGYFKYSAEEAEAAVHKLISPPEEGTAAKKSAVRDEIQKIDNIEMAKQFYLEYLVYDKEDAEAKKKCLKSISLDELKLLYKKIYSEETRSKITKEEALLQIEKYFNGIERALSMKP</sequence>
<name>A0AC61RNC4_9FIRM</name>
<organism evidence="1 2">
    <name type="scientific">Petralouisia muris</name>
    <dbReference type="NCBI Taxonomy" id="3032872"/>
    <lineage>
        <taxon>Bacteria</taxon>
        <taxon>Bacillati</taxon>
        <taxon>Bacillota</taxon>
        <taxon>Clostridia</taxon>
        <taxon>Lachnospirales</taxon>
        <taxon>Lachnospiraceae</taxon>
        <taxon>Petralouisia</taxon>
    </lineage>
</organism>
<protein>
    <submittedName>
        <fullName evidence="1">Uncharacterized protein</fullName>
    </submittedName>
</protein>
<evidence type="ECO:0000313" key="2">
    <source>
        <dbReference type="Proteomes" id="UP000304953"/>
    </source>
</evidence>
<proteinExistence type="predicted"/>
<accession>A0AC61RNC4</accession>
<gene>
    <name evidence="1" type="ORF">E5329_26245</name>
</gene>
<evidence type="ECO:0000313" key="1">
    <source>
        <dbReference type="EMBL" id="TGY88014.1"/>
    </source>
</evidence>
<comment type="caution">
    <text evidence="1">The sequence shown here is derived from an EMBL/GenBank/DDBJ whole genome shotgun (WGS) entry which is preliminary data.</text>
</comment>
<reference evidence="1" key="1">
    <citation type="submission" date="2019-04" db="EMBL/GenBank/DDBJ databases">
        <title>Microbes associate with the intestines of laboratory mice.</title>
        <authorList>
            <person name="Navarre W."/>
            <person name="Wong E."/>
            <person name="Huang K."/>
            <person name="Tropini C."/>
            <person name="Ng K."/>
            <person name="Yu B."/>
        </authorList>
    </citation>
    <scope>NUCLEOTIDE SEQUENCE</scope>
    <source>
        <strain evidence="1">NM01_1-7b</strain>
    </source>
</reference>
<dbReference type="Proteomes" id="UP000304953">
    <property type="component" value="Unassembled WGS sequence"/>
</dbReference>
<keyword evidence="2" id="KW-1185">Reference proteome</keyword>